<keyword evidence="3" id="KW-1185">Reference proteome</keyword>
<accession>A0AAE0LJX6</accession>
<evidence type="ECO:0000256" key="1">
    <source>
        <dbReference type="SAM" id="MobiDB-lite"/>
    </source>
</evidence>
<protein>
    <submittedName>
        <fullName evidence="2">Uncharacterized protein</fullName>
    </submittedName>
</protein>
<feature type="region of interest" description="Disordered" evidence="1">
    <location>
        <begin position="85"/>
        <end position="177"/>
    </location>
</feature>
<feature type="compositionally biased region" description="Low complexity" evidence="1">
    <location>
        <begin position="91"/>
        <end position="111"/>
    </location>
</feature>
<dbReference type="AlphaFoldDB" id="A0AAE0LJX6"/>
<feature type="region of interest" description="Disordered" evidence="1">
    <location>
        <begin position="1"/>
        <end position="65"/>
    </location>
</feature>
<organism evidence="2 3">
    <name type="scientific">Cymbomonas tetramitiformis</name>
    <dbReference type="NCBI Taxonomy" id="36881"/>
    <lineage>
        <taxon>Eukaryota</taxon>
        <taxon>Viridiplantae</taxon>
        <taxon>Chlorophyta</taxon>
        <taxon>Pyramimonadophyceae</taxon>
        <taxon>Pyramimonadales</taxon>
        <taxon>Pyramimonadaceae</taxon>
        <taxon>Cymbomonas</taxon>
    </lineage>
</organism>
<dbReference type="Proteomes" id="UP001190700">
    <property type="component" value="Unassembled WGS sequence"/>
</dbReference>
<gene>
    <name evidence="2" type="ORF">CYMTET_4886</name>
</gene>
<feature type="compositionally biased region" description="Polar residues" evidence="1">
    <location>
        <begin position="166"/>
        <end position="177"/>
    </location>
</feature>
<reference evidence="2 3" key="1">
    <citation type="journal article" date="2015" name="Genome Biol. Evol.">
        <title>Comparative Genomics of a Bacterivorous Green Alga Reveals Evolutionary Causalities and Consequences of Phago-Mixotrophic Mode of Nutrition.</title>
        <authorList>
            <person name="Burns J.A."/>
            <person name="Paasch A."/>
            <person name="Narechania A."/>
            <person name="Kim E."/>
        </authorList>
    </citation>
    <scope>NUCLEOTIDE SEQUENCE [LARGE SCALE GENOMIC DNA]</scope>
    <source>
        <strain evidence="2 3">PLY_AMNH</strain>
    </source>
</reference>
<sequence length="177" mass="18843">MAQRNSPQQPPRQRARYAGKGQGKGGKGAYYGQVQPTQLFGQDQGYGRQQPPAAQTVQAPQAGGELSSLAASVKALTEAHYQHPAPGLYSQWGAQQQQQQQPATSQPLAQPRPLAEALGKDPRQHTGDERSLWAEGQHHEGGANTAVGQQAPDLNEGHSWAGVQADNAQQTRATVPS</sequence>
<proteinExistence type="predicted"/>
<evidence type="ECO:0000313" key="3">
    <source>
        <dbReference type="Proteomes" id="UP001190700"/>
    </source>
</evidence>
<dbReference type="EMBL" id="LGRX02000784">
    <property type="protein sequence ID" value="KAK3287615.1"/>
    <property type="molecule type" value="Genomic_DNA"/>
</dbReference>
<evidence type="ECO:0000313" key="2">
    <source>
        <dbReference type="EMBL" id="KAK3287615.1"/>
    </source>
</evidence>
<comment type="caution">
    <text evidence="2">The sequence shown here is derived from an EMBL/GenBank/DDBJ whole genome shotgun (WGS) entry which is preliminary data.</text>
</comment>
<feature type="compositionally biased region" description="Basic and acidic residues" evidence="1">
    <location>
        <begin position="118"/>
        <end position="141"/>
    </location>
</feature>
<name>A0AAE0LJX6_9CHLO</name>
<feature type="compositionally biased region" description="Gly residues" evidence="1">
    <location>
        <begin position="20"/>
        <end position="29"/>
    </location>
</feature>
<feature type="compositionally biased region" description="Low complexity" evidence="1">
    <location>
        <begin position="49"/>
        <end position="62"/>
    </location>
</feature>